<sequence length="54" mass="5741">MSSPWLETSGGVSTPLPGYPGGLLVVHDGQNTPDVDGRPNTNFKYLDAGLLRRS</sequence>
<organism evidence="2 3">
    <name type="scientific">Phytohabitans kaempferiae</name>
    <dbReference type="NCBI Taxonomy" id="1620943"/>
    <lineage>
        <taxon>Bacteria</taxon>
        <taxon>Bacillati</taxon>
        <taxon>Actinomycetota</taxon>
        <taxon>Actinomycetes</taxon>
        <taxon>Micromonosporales</taxon>
        <taxon>Micromonosporaceae</taxon>
    </lineage>
</organism>
<evidence type="ECO:0000256" key="1">
    <source>
        <dbReference type="SAM" id="MobiDB-lite"/>
    </source>
</evidence>
<feature type="compositionally biased region" description="Polar residues" evidence="1">
    <location>
        <begin position="29"/>
        <end position="40"/>
    </location>
</feature>
<name>A0ABV6MG02_9ACTN</name>
<dbReference type="Proteomes" id="UP001589867">
    <property type="component" value="Unassembled WGS sequence"/>
</dbReference>
<proteinExistence type="predicted"/>
<protein>
    <submittedName>
        <fullName evidence="2">Uncharacterized protein</fullName>
    </submittedName>
</protein>
<reference evidence="2 3" key="1">
    <citation type="submission" date="2024-09" db="EMBL/GenBank/DDBJ databases">
        <authorList>
            <person name="Sun Q."/>
            <person name="Mori K."/>
        </authorList>
    </citation>
    <scope>NUCLEOTIDE SEQUENCE [LARGE SCALE GENOMIC DNA]</scope>
    <source>
        <strain evidence="2 3">TBRC 3947</strain>
    </source>
</reference>
<evidence type="ECO:0000313" key="2">
    <source>
        <dbReference type="EMBL" id="MFC0533479.1"/>
    </source>
</evidence>
<dbReference type="InterPro" id="IPR011042">
    <property type="entry name" value="6-blade_b-propeller_TolB-like"/>
</dbReference>
<dbReference type="EMBL" id="JBHLUH010000084">
    <property type="protein sequence ID" value="MFC0533479.1"/>
    <property type="molecule type" value="Genomic_DNA"/>
</dbReference>
<gene>
    <name evidence="2" type="ORF">ACFFIA_38325</name>
</gene>
<dbReference type="Gene3D" id="2.120.10.30">
    <property type="entry name" value="TolB, C-terminal domain"/>
    <property type="match status" value="1"/>
</dbReference>
<accession>A0ABV6MG02</accession>
<keyword evidence="3" id="KW-1185">Reference proteome</keyword>
<evidence type="ECO:0000313" key="3">
    <source>
        <dbReference type="Proteomes" id="UP001589867"/>
    </source>
</evidence>
<dbReference type="RefSeq" id="WP_377261117.1">
    <property type="nucleotide sequence ID" value="NZ_JBHLUH010000084.1"/>
</dbReference>
<feature type="compositionally biased region" description="Polar residues" evidence="1">
    <location>
        <begin position="1"/>
        <end position="12"/>
    </location>
</feature>
<comment type="caution">
    <text evidence="2">The sequence shown here is derived from an EMBL/GenBank/DDBJ whole genome shotgun (WGS) entry which is preliminary data.</text>
</comment>
<feature type="region of interest" description="Disordered" evidence="1">
    <location>
        <begin position="1"/>
        <end position="40"/>
    </location>
</feature>